<organism evidence="2 3">
    <name type="scientific">Streptosporangium longisporum</name>
    <dbReference type="NCBI Taxonomy" id="46187"/>
    <lineage>
        <taxon>Bacteria</taxon>
        <taxon>Bacillati</taxon>
        <taxon>Actinomycetota</taxon>
        <taxon>Actinomycetes</taxon>
        <taxon>Streptosporangiales</taxon>
        <taxon>Streptosporangiaceae</taxon>
        <taxon>Streptosporangium</taxon>
    </lineage>
</organism>
<gene>
    <name evidence="2" type="ORF">GCM10017559_71520</name>
</gene>
<feature type="compositionally biased region" description="Basic and acidic residues" evidence="1">
    <location>
        <begin position="1"/>
        <end position="10"/>
    </location>
</feature>
<evidence type="ECO:0000313" key="2">
    <source>
        <dbReference type="EMBL" id="GAA3033751.1"/>
    </source>
</evidence>
<evidence type="ECO:0000256" key="1">
    <source>
        <dbReference type="SAM" id="MobiDB-lite"/>
    </source>
</evidence>
<keyword evidence="3" id="KW-1185">Reference proteome</keyword>
<reference evidence="3" key="1">
    <citation type="journal article" date="2019" name="Int. J. Syst. Evol. Microbiol.">
        <title>The Global Catalogue of Microorganisms (GCM) 10K type strain sequencing project: providing services to taxonomists for standard genome sequencing and annotation.</title>
        <authorList>
            <consortium name="The Broad Institute Genomics Platform"/>
            <consortium name="The Broad Institute Genome Sequencing Center for Infectious Disease"/>
            <person name="Wu L."/>
            <person name="Ma J."/>
        </authorList>
    </citation>
    <scope>NUCLEOTIDE SEQUENCE [LARGE SCALE GENOMIC DNA]</scope>
    <source>
        <strain evidence="3">JCM 3106</strain>
    </source>
</reference>
<accession>A0ABP6L8N0</accession>
<feature type="compositionally biased region" description="Basic and acidic residues" evidence="1">
    <location>
        <begin position="24"/>
        <end position="37"/>
    </location>
</feature>
<comment type="caution">
    <text evidence="2">The sequence shown here is derived from an EMBL/GenBank/DDBJ whole genome shotgun (WGS) entry which is preliminary data.</text>
</comment>
<dbReference type="Proteomes" id="UP001499930">
    <property type="component" value="Unassembled WGS sequence"/>
</dbReference>
<sequence>MSEHLADRGKPSQATPGACRGICHKKESGTPETDGRVVHKRGGGGEQSSRLHGDAVNSAGSARPAAPVQKGEADQALYTLRHRRSCVTCRLIPHPDDTARAGSGSTTTSNLRQTRVEALNQGGATSTTRLLPGSV</sequence>
<feature type="region of interest" description="Disordered" evidence="1">
    <location>
        <begin position="1"/>
        <end position="70"/>
    </location>
</feature>
<name>A0ABP6L8N0_9ACTN</name>
<dbReference type="EMBL" id="BAAAWD010000020">
    <property type="protein sequence ID" value="GAA3033751.1"/>
    <property type="molecule type" value="Genomic_DNA"/>
</dbReference>
<protein>
    <submittedName>
        <fullName evidence="2">Uncharacterized protein</fullName>
    </submittedName>
</protein>
<proteinExistence type="predicted"/>
<evidence type="ECO:0000313" key="3">
    <source>
        <dbReference type="Proteomes" id="UP001499930"/>
    </source>
</evidence>